<dbReference type="SUPFAM" id="SSF53187">
    <property type="entry name" value="Zn-dependent exopeptidases"/>
    <property type="match status" value="1"/>
</dbReference>
<dbReference type="AlphaFoldDB" id="A0A8E2AS00"/>
<dbReference type="GO" id="GO:0006508">
    <property type="term" value="P:proteolysis"/>
    <property type="evidence" value="ECO:0007669"/>
    <property type="project" value="UniProtKB-KW"/>
</dbReference>
<feature type="transmembrane region" description="Helical" evidence="4">
    <location>
        <begin position="12"/>
        <end position="32"/>
    </location>
</feature>
<keyword evidence="4" id="KW-1133">Transmembrane helix</keyword>
<proteinExistence type="inferred from homology"/>
<name>A0A8E2AS00_9APHY</name>
<dbReference type="PANTHER" id="PTHR12283">
    <property type="entry name" value="GLUTAMINYL-PEPTIDE CYCLOTRANSFERASE"/>
    <property type="match status" value="1"/>
</dbReference>
<accession>A0A8E2AS00</accession>
<gene>
    <name evidence="6" type="ORF">OBBRIDRAFT_782459</name>
</gene>
<keyword evidence="4" id="KW-0812">Transmembrane</keyword>
<keyword evidence="1" id="KW-0808">Transferase</keyword>
<dbReference type="InterPro" id="IPR037457">
    <property type="entry name" value="M28_QC"/>
</dbReference>
<dbReference type="Pfam" id="PF04389">
    <property type="entry name" value="Peptidase_M28"/>
    <property type="match status" value="1"/>
</dbReference>
<keyword evidence="3" id="KW-0862">Zinc</keyword>
<protein>
    <recommendedName>
        <fullName evidence="3">Peptide hydrolase</fullName>
        <ecNumber evidence="3">3.4.-.-</ecNumber>
    </recommendedName>
</protein>
<dbReference type="Proteomes" id="UP000250043">
    <property type="component" value="Unassembled WGS sequence"/>
</dbReference>
<keyword evidence="3" id="KW-0645">Protease</keyword>
<evidence type="ECO:0000256" key="3">
    <source>
        <dbReference type="RuleBase" id="RU361240"/>
    </source>
</evidence>
<keyword evidence="3" id="KW-0479">Metal-binding</keyword>
<comment type="similarity">
    <text evidence="3">Belongs to the peptidase M28 family.</text>
</comment>
<keyword evidence="2" id="KW-0012">Acyltransferase</keyword>
<feature type="domain" description="Peptidase M28" evidence="5">
    <location>
        <begin position="124"/>
        <end position="377"/>
    </location>
</feature>
<organism evidence="6 7">
    <name type="scientific">Obba rivulosa</name>
    <dbReference type="NCBI Taxonomy" id="1052685"/>
    <lineage>
        <taxon>Eukaryota</taxon>
        <taxon>Fungi</taxon>
        <taxon>Dikarya</taxon>
        <taxon>Basidiomycota</taxon>
        <taxon>Agaricomycotina</taxon>
        <taxon>Agaricomycetes</taxon>
        <taxon>Polyporales</taxon>
        <taxon>Gelatoporiaceae</taxon>
        <taxon>Obba</taxon>
    </lineage>
</organism>
<evidence type="ECO:0000313" key="7">
    <source>
        <dbReference type="Proteomes" id="UP000250043"/>
    </source>
</evidence>
<evidence type="ECO:0000256" key="2">
    <source>
        <dbReference type="ARBA" id="ARBA00023315"/>
    </source>
</evidence>
<dbReference type="PANTHER" id="PTHR12283:SF6">
    <property type="entry name" value="GLUTAMINYL-PEPTIDE CYCLOTRANSFERASE-RELATED"/>
    <property type="match status" value="1"/>
</dbReference>
<dbReference type="GO" id="GO:0008233">
    <property type="term" value="F:peptidase activity"/>
    <property type="evidence" value="ECO:0007669"/>
    <property type="project" value="UniProtKB-KW"/>
</dbReference>
<reference evidence="6 7" key="1">
    <citation type="submission" date="2016-07" db="EMBL/GenBank/DDBJ databases">
        <title>Draft genome of the white-rot fungus Obba rivulosa 3A-2.</title>
        <authorList>
            <consortium name="DOE Joint Genome Institute"/>
            <person name="Miettinen O."/>
            <person name="Riley R."/>
            <person name="Acob R."/>
            <person name="Barry K."/>
            <person name="Cullen D."/>
            <person name="De Vries R."/>
            <person name="Hainaut M."/>
            <person name="Hatakka A."/>
            <person name="Henrissat B."/>
            <person name="Hilden K."/>
            <person name="Kuo R."/>
            <person name="Labutti K."/>
            <person name="Lipzen A."/>
            <person name="Makela M.R."/>
            <person name="Sandor L."/>
            <person name="Spatafora J.W."/>
            <person name="Grigoriev I.V."/>
            <person name="Hibbett D.S."/>
        </authorList>
    </citation>
    <scope>NUCLEOTIDE SEQUENCE [LARGE SCALE GENOMIC DNA]</scope>
    <source>
        <strain evidence="6 7">3A-2</strain>
    </source>
</reference>
<evidence type="ECO:0000313" key="6">
    <source>
        <dbReference type="EMBL" id="OCH86894.1"/>
    </source>
</evidence>
<dbReference type="InterPro" id="IPR040234">
    <property type="entry name" value="QC/QCL"/>
</dbReference>
<keyword evidence="3" id="KW-0378">Hydrolase</keyword>
<dbReference type="FunFam" id="3.40.630.10:FF:000081">
    <property type="entry name" value="Peptide hydrolase"/>
    <property type="match status" value="1"/>
</dbReference>
<dbReference type="GO" id="GO:0016603">
    <property type="term" value="F:glutaminyl-peptide cyclotransferase activity"/>
    <property type="evidence" value="ECO:0007669"/>
    <property type="project" value="InterPro"/>
</dbReference>
<evidence type="ECO:0000256" key="4">
    <source>
        <dbReference type="SAM" id="Phobius"/>
    </source>
</evidence>
<dbReference type="EC" id="3.4.-.-" evidence="3"/>
<sequence>MSLRQGQPYCRGRICLGELPILAFLYLLVFVLCSHARSLGEREFLQLSSDSLSSLVSSPDPVRNVDTNNARSHLSKILIPRPSGSENNTMVKDYIVSIMQGLNWHVEEDTFNDTTPYGVKQFTNVIATKDPSAPRRVVVAAHFDSKFFPRPPLDQFVGATDSAAPCAFLLDLAEALDPLLNERQERYENGEEADDDVAETTLQLVFFDGEEAFKIWTATDSIYGARHLAQKWATTYISPNQKRRLLPSSTTELSTIEHLILLDLLGAPHPVIRSSFIDTAWLFDAMASAERRLAEMGALAYGDHPETSDTLSSFFVPRTDLQNYGGIEDDHIPFLRMGVSVLHVIATPFPTVWHSIKDDATALDIPTMRKWNLILRVFMSEYLGLRPDLSSRSLSAESQSKHRSLDELVFNATLGRRDNSSLLL</sequence>
<evidence type="ECO:0000256" key="1">
    <source>
        <dbReference type="ARBA" id="ARBA00022679"/>
    </source>
</evidence>
<keyword evidence="4" id="KW-0472">Membrane</keyword>
<dbReference type="EMBL" id="KV722507">
    <property type="protein sequence ID" value="OCH86894.1"/>
    <property type="molecule type" value="Genomic_DNA"/>
</dbReference>
<dbReference type="GO" id="GO:0008270">
    <property type="term" value="F:zinc ion binding"/>
    <property type="evidence" value="ECO:0007669"/>
    <property type="project" value="TreeGrafter"/>
</dbReference>
<dbReference type="OrthoDB" id="3907302at2759"/>
<evidence type="ECO:0000259" key="5">
    <source>
        <dbReference type="Pfam" id="PF04389"/>
    </source>
</evidence>
<dbReference type="Gene3D" id="3.40.630.10">
    <property type="entry name" value="Zn peptidases"/>
    <property type="match status" value="1"/>
</dbReference>
<keyword evidence="7" id="KW-1185">Reference proteome</keyword>
<dbReference type="InterPro" id="IPR007484">
    <property type="entry name" value="Peptidase_M28"/>
</dbReference>
<dbReference type="CDD" id="cd03880">
    <property type="entry name" value="M28_QC_like"/>
    <property type="match status" value="1"/>
</dbReference>